<sequence>MLCFIMNFVTRCIIRPMGSQRKFDKLYHRLVVPFRAIIGPFALGIFNIFAWVYSFKAVDGVLSAFTIDVLRVLGVFALLEAWVNYALCIYHAKQSSFTWWKEQMEIKRTNEFHDTGIAQPEKAEQQRRFMGNIVPNPELVKYCCTCKVDVPLRCSHCSSCETCVMRSDHHCLVTGVCLGASNNGYFLISVFYLMCILAVSIYLRENFRPELFPVLIMIKWFPVLMFQVYLFRRGYTMRELLSKKLASRYRGDKGSFWDRVRFMFGPNWLYHLLVPQFKRRYDAAYFDDIYKTFAPASHNYSCTI</sequence>
<comment type="subcellular location">
    <subcellularLocation>
        <location evidence="1">Membrane</location>
        <topology evidence="1">Multi-pass membrane protein</topology>
    </subcellularLocation>
</comment>
<feature type="transmembrane region" description="Helical" evidence="8">
    <location>
        <begin position="211"/>
        <end position="231"/>
    </location>
</feature>
<dbReference type="GO" id="GO:0005794">
    <property type="term" value="C:Golgi apparatus"/>
    <property type="evidence" value="ECO:0007669"/>
    <property type="project" value="TreeGrafter"/>
</dbReference>
<reference evidence="10 11" key="1">
    <citation type="journal article" date="2017" name="Curr. Biol.">
        <title>Genome architecture and evolution of a unichromosomal asexual nematode.</title>
        <authorList>
            <person name="Fradin H."/>
            <person name="Zegar C."/>
            <person name="Gutwein M."/>
            <person name="Lucas J."/>
            <person name="Kovtun M."/>
            <person name="Corcoran D."/>
            <person name="Baugh L.R."/>
            <person name="Kiontke K."/>
            <person name="Gunsalus K."/>
            <person name="Fitch D.H."/>
            <person name="Piano F."/>
        </authorList>
    </citation>
    <scope>NUCLEOTIDE SEQUENCE [LARGE SCALE GENOMIC DNA]</scope>
    <source>
        <strain evidence="10">PF1309</strain>
    </source>
</reference>
<dbReference type="PANTHER" id="PTHR22883:SF23">
    <property type="entry name" value="PALMITOYLTRANSFERASE ZDHHC6"/>
    <property type="match status" value="1"/>
</dbReference>
<keyword evidence="3 8" id="KW-0812">Transmembrane</keyword>
<evidence type="ECO:0000256" key="8">
    <source>
        <dbReference type="RuleBase" id="RU079119"/>
    </source>
</evidence>
<evidence type="ECO:0000256" key="5">
    <source>
        <dbReference type="ARBA" id="ARBA00023136"/>
    </source>
</evidence>
<dbReference type="GO" id="GO:0006612">
    <property type="term" value="P:protein targeting to membrane"/>
    <property type="evidence" value="ECO:0007669"/>
    <property type="project" value="TreeGrafter"/>
</dbReference>
<dbReference type="AlphaFoldDB" id="A0A2A2J1S7"/>
<keyword evidence="11" id="KW-1185">Reference proteome</keyword>
<name>A0A2A2J1S7_9BILA</name>
<evidence type="ECO:0000313" key="10">
    <source>
        <dbReference type="EMBL" id="PAV55706.1"/>
    </source>
</evidence>
<comment type="catalytic activity">
    <reaction evidence="8">
        <text>L-cysteinyl-[protein] + hexadecanoyl-CoA = S-hexadecanoyl-L-cysteinyl-[protein] + CoA</text>
        <dbReference type="Rhea" id="RHEA:36683"/>
        <dbReference type="Rhea" id="RHEA-COMP:10131"/>
        <dbReference type="Rhea" id="RHEA-COMP:11032"/>
        <dbReference type="ChEBI" id="CHEBI:29950"/>
        <dbReference type="ChEBI" id="CHEBI:57287"/>
        <dbReference type="ChEBI" id="CHEBI:57379"/>
        <dbReference type="ChEBI" id="CHEBI:74151"/>
        <dbReference type="EC" id="2.3.1.225"/>
    </reaction>
</comment>
<dbReference type="EC" id="2.3.1.225" evidence="8"/>
<evidence type="ECO:0000256" key="2">
    <source>
        <dbReference type="ARBA" id="ARBA00022679"/>
    </source>
</evidence>
<evidence type="ECO:0000256" key="1">
    <source>
        <dbReference type="ARBA" id="ARBA00004141"/>
    </source>
</evidence>
<evidence type="ECO:0000256" key="7">
    <source>
        <dbReference type="ARBA" id="ARBA00038298"/>
    </source>
</evidence>
<keyword evidence="2 8" id="KW-0808">Transferase</keyword>
<dbReference type="OrthoDB" id="302728at2759"/>
<proteinExistence type="inferred from homology"/>
<protein>
    <recommendedName>
        <fullName evidence="8">Palmitoyltransferase</fullName>
        <ecNumber evidence="8">2.3.1.225</ecNumber>
    </recommendedName>
</protein>
<keyword evidence="5 8" id="KW-0472">Membrane</keyword>
<keyword evidence="4 8" id="KW-1133">Transmembrane helix</keyword>
<feature type="transmembrane region" description="Helical" evidence="8">
    <location>
        <begin position="185"/>
        <end position="205"/>
    </location>
</feature>
<dbReference type="InterPro" id="IPR039859">
    <property type="entry name" value="PFA4/ZDH16/20/ERF2-like"/>
</dbReference>
<comment type="domain">
    <text evidence="8">The DHHC domain is required for palmitoyltransferase activity.</text>
</comment>
<dbReference type="Pfam" id="PF01529">
    <property type="entry name" value="DHHC"/>
    <property type="match status" value="1"/>
</dbReference>
<dbReference type="Proteomes" id="UP000218231">
    <property type="component" value="Unassembled WGS sequence"/>
</dbReference>
<accession>A0A2A2J1S7</accession>
<feature type="transmembrane region" description="Helical" evidence="8">
    <location>
        <begin position="73"/>
        <end position="92"/>
    </location>
</feature>
<dbReference type="GO" id="GO:0019706">
    <property type="term" value="F:protein-cysteine S-palmitoyltransferase activity"/>
    <property type="evidence" value="ECO:0007669"/>
    <property type="project" value="UniProtKB-EC"/>
</dbReference>
<evidence type="ECO:0000256" key="3">
    <source>
        <dbReference type="ARBA" id="ARBA00022692"/>
    </source>
</evidence>
<comment type="caution">
    <text evidence="10">The sequence shown here is derived from an EMBL/GenBank/DDBJ whole genome shotgun (WGS) entry which is preliminary data.</text>
</comment>
<evidence type="ECO:0000259" key="9">
    <source>
        <dbReference type="Pfam" id="PF01529"/>
    </source>
</evidence>
<dbReference type="PANTHER" id="PTHR22883">
    <property type="entry name" value="ZINC FINGER DHHC DOMAIN CONTAINING PROTEIN"/>
    <property type="match status" value="1"/>
</dbReference>
<feature type="transmembrane region" description="Helical" evidence="8">
    <location>
        <begin position="30"/>
        <end position="53"/>
    </location>
</feature>
<dbReference type="GO" id="GO:0016020">
    <property type="term" value="C:membrane"/>
    <property type="evidence" value="ECO:0007669"/>
    <property type="project" value="UniProtKB-SubCell"/>
</dbReference>
<feature type="domain" description="Palmitoyltransferase DHHC" evidence="9">
    <location>
        <begin position="141"/>
        <end position="203"/>
    </location>
</feature>
<gene>
    <name evidence="10" type="ORF">WR25_03632</name>
</gene>
<keyword evidence="6 8" id="KW-0012">Acyltransferase</keyword>
<evidence type="ECO:0000256" key="4">
    <source>
        <dbReference type="ARBA" id="ARBA00022989"/>
    </source>
</evidence>
<dbReference type="PROSITE" id="PS50216">
    <property type="entry name" value="DHHC"/>
    <property type="match status" value="1"/>
</dbReference>
<dbReference type="InterPro" id="IPR001594">
    <property type="entry name" value="Palmitoyltrfase_DHHC"/>
</dbReference>
<organism evidence="10 11">
    <name type="scientific">Diploscapter pachys</name>
    <dbReference type="NCBI Taxonomy" id="2018661"/>
    <lineage>
        <taxon>Eukaryota</taxon>
        <taxon>Metazoa</taxon>
        <taxon>Ecdysozoa</taxon>
        <taxon>Nematoda</taxon>
        <taxon>Chromadorea</taxon>
        <taxon>Rhabditida</taxon>
        <taxon>Rhabditina</taxon>
        <taxon>Rhabditomorpha</taxon>
        <taxon>Rhabditoidea</taxon>
        <taxon>Rhabditidae</taxon>
        <taxon>Diploscapter</taxon>
    </lineage>
</organism>
<evidence type="ECO:0000256" key="6">
    <source>
        <dbReference type="ARBA" id="ARBA00023315"/>
    </source>
</evidence>
<dbReference type="STRING" id="2018661.A0A2A2J1S7"/>
<dbReference type="GO" id="GO:0005783">
    <property type="term" value="C:endoplasmic reticulum"/>
    <property type="evidence" value="ECO:0007669"/>
    <property type="project" value="TreeGrafter"/>
</dbReference>
<evidence type="ECO:0000313" key="11">
    <source>
        <dbReference type="Proteomes" id="UP000218231"/>
    </source>
</evidence>
<dbReference type="EMBL" id="LIAE01010757">
    <property type="protein sequence ID" value="PAV55706.1"/>
    <property type="molecule type" value="Genomic_DNA"/>
</dbReference>
<comment type="similarity">
    <text evidence="7">Belongs to the DHHC palmitoyltransferase family. PFA5 subfamily.</text>
</comment>